<dbReference type="InterPro" id="IPR036909">
    <property type="entry name" value="Cyt_c-like_dom_sf"/>
</dbReference>
<evidence type="ECO:0000256" key="3">
    <source>
        <dbReference type="ARBA" id="ARBA00016165"/>
    </source>
</evidence>
<feature type="binding site" description="covalent" evidence="13">
    <location>
        <position position="66"/>
    </location>
    <ligand>
        <name>heme c</name>
        <dbReference type="ChEBI" id="CHEBI:61717"/>
    </ligand>
</feature>
<evidence type="ECO:0000256" key="13">
    <source>
        <dbReference type="PIRSR" id="PIRSR602326-1"/>
    </source>
</evidence>
<evidence type="ECO:0000256" key="9">
    <source>
        <dbReference type="ARBA" id="ARBA00022982"/>
    </source>
</evidence>
<comment type="subcellular location">
    <subcellularLocation>
        <location evidence="1">Membrane</location>
    </subcellularLocation>
</comment>
<dbReference type="InterPro" id="IPR009056">
    <property type="entry name" value="Cyt_c-like_dom"/>
</dbReference>
<keyword evidence="12 14" id="KW-0472">Membrane</keyword>
<keyword evidence="5 13" id="KW-0349">Heme</keyword>
<evidence type="ECO:0000256" key="14">
    <source>
        <dbReference type="SAM" id="Phobius"/>
    </source>
</evidence>
<evidence type="ECO:0000313" key="19">
    <source>
        <dbReference type="Proteomes" id="UP000219068"/>
    </source>
</evidence>
<reference evidence="17 20" key="1">
    <citation type="submission" date="2014-07" db="EMBL/GenBank/DDBJ databases">
        <title>Draft genome sequence of Thalassospira xiamenensis IB13.</title>
        <authorList>
            <person name="Lai Q."/>
            <person name="Shao Z."/>
        </authorList>
    </citation>
    <scope>NUCLEOTIDE SEQUENCE [LARGE SCALE GENOMIC DNA]</scope>
    <source>
        <strain evidence="17 20">IB13</strain>
    </source>
</reference>
<dbReference type="PRINTS" id="PR00603">
    <property type="entry name" value="CYTOCHROMEC1"/>
</dbReference>
<keyword evidence="10 14" id="KW-1133">Transmembrane helix</keyword>
<organism evidence="17 20">
    <name type="scientific">Thalassospira xiamenensis</name>
    <dbReference type="NCBI Taxonomy" id="220697"/>
    <lineage>
        <taxon>Bacteria</taxon>
        <taxon>Pseudomonadati</taxon>
        <taxon>Pseudomonadota</taxon>
        <taxon>Alphaproteobacteria</taxon>
        <taxon>Rhodospirillales</taxon>
        <taxon>Thalassospiraceae</taxon>
        <taxon>Thalassospira</taxon>
    </lineage>
</organism>
<dbReference type="SUPFAM" id="SSF46626">
    <property type="entry name" value="Cytochrome c"/>
    <property type="match status" value="1"/>
</dbReference>
<feature type="binding site" description="covalent" evidence="13">
    <location>
        <position position="62"/>
    </location>
    <ligand>
        <name>heme c</name>
        <dbReference type="ChEBI" id="CHEBI:61717"/>
    </ligand>
</feature>
<evidence type="ECO:0000256" key="6">
    <source>
        <dbReference type="ARBA" id="ARBA00022660"/>
    </source>
</evidence>
<feature type="domain" description="Cytochrome c" evidence="16">
    <location>
        <begin position="49"/>
        <end position="202"/>
    </location>
</feature>
<dbReference type="SUPFAM" id="SSF81496">
    <property type="entry name" value="Cytochrome c1 subunit of cytochrome bc1 complex (Ubiquinol-cytochrome c reductase), transmembrane anchor"/>
    <property type="match status" value="1"/>
</dbReference>
<evidence type="ECO:0000256" key="15">
    <source>
        <dbReference type="SAM" id="SignalP"/>
    </source>
</evidence>
<dbReference type="InterPro" id="IPR021157">
    <property type="entry name" value="Cyt_c1_TM_anchor_C"/>
</dbReference>
<evidence type="ECO:0000256" key="12">
    <source>
        <dbReference type="ARBA" id="ARBA00023136"/>
    </source>
</evidence>
<keyword evidence="9" id="KW-0249">Electron transport</keyword>
<feature type="chain" id="PRO_5015051436" description="Cytochrome c1" evidence="15">
    <location>
        <begin position="20"/>
        <end position="258"/>
    </location>
</feature>
<dbReference type="RefSeq" id="WP_062948078.1">
    <property type="nucleotide sequence ID" value="NZ_JALLPZ010000002.1"/>
</dbReference>
<name>A0A154KQW6_9PROT</name>
<dbReference type="GO" id="GO:0009055">
    <property type="term" value="F:electron transfer activity"/>
    <property type="evidence" value="ECO:0007669"/>
    <property type="project" value="InterPro"/>
</dbReference>
<evidence type="ECO:0000259" key="16">
    <source>
        <dbReference type="PROSITE" id="PS51007"/>
    </source>
</evidence>
<evidence type="ECO:0000313" key="17">
    <source>
        <dbReference type="EMBL" id="RCK53067.1"/>
    </source>
</evidence>
<feature type="binding site" description="covalent" evidence="13">
    <location>
        <position position="65"/>
    </location>
    <ligand>
        <name>heme c</name>
        <dbReference type="ChEBI" id="CHEBI:61717"/>
    </ligand>
</feature>
<keyword evidence="8 13" id="KW-0479">Metal-binding</keyword>
<dbReference type="Proteomes" id="UP000219068">
    <property type="component" value="Unassembled WGS sequence"/>
</dbReference>
<dbReference type="Proteomes" id="UP000252266">
    <property type="component" value="Unassembled WGS sequence"/>
</dbReference>
<dbReference type="PROSITE" id="PS51007">
    <property type="entry name" value="CYTC"/>
    <property type="match status" value="1"/>
</dbReference>
<protein>
    <recommendedName>
        <fullName evidence="3">Cytochrome c1</fullName>
    </recommendedName>
</protein>
<comment type="cofactor">
    <cofactor evidence="13">
        <name>heme c</name>
        <dbReference type="ChEBI" id="CHEBI:61717"/>
    </cofactor>
    <text evidence="13">Binds 1 heme c group covalently per subunit.</text>
</comment>
<gene>
    <name evidence="18" type="ORF">SAMN05428964_103159</name>
    <name evidence="17" type="ORF">TH44_02310</name>
</gene>
<dbReference type="GO" id="GO:0020037">
    <property type="term" value="F:heme binding"/>
    <property type="evidence" value="ECO:0007669"/>
    <property type="project" value="InterPro"/>
</dbReference>
<keyword evidence="7 14" id="KW-0812">Transmembrane</keyword>
<evidence type="ECO:0000256" key="5">
    <source>
        <dbReference type="ARBA" id="ARBA00022617"/>
    </source>
</evidence>
<dbReference type="PANTHER" id="PTHR10266:SF3">
    <property type="entry name" value="CYTOCHROME C1, HEME PROTEIN, MITOCHONDRIAL"/>
    <property type="match status" value="1"/>
</dbReference>
<evidence type="ECO:0000256" key="1">
    <source>
        <dbReference type="ARBA" id="ARBA00004370"/>
    </source>
</evidence>
<dbReference type="PANTHER" id="PTHR10266">
    <property type="entry name" value="CYTOCHROME C1"/>
    <property type="match status" value="1"/>
</dbReference>
<evidence type="ECO:0000256" key="10">
    <source>
        <dbReference type="ARBA" id="ARBA00022989"/>
    </source>
</evidence>
<dbReference type="Gene3D" id="1.10.760.10">
    <property type="entry name" value="Cytochrome c-like domain"/>
    <property type="match status" value="1"/>
</dbReference>
<keyword evidence="4" id="KW-0813">Transport</keyword>
<dbReference type="InterPro" id="IPR002326">
    <property type="entry name" value="Cyt_c1"/>
</dbReference>
<dbReference type="EMBL" id="OBMM01000003">
    <property type="protein sequence ID" value="SOC20562.1"/>
    <property type="molecule type" value="Genomic_DNA"/>
</dbReference>
<dbReference type="Pfam" id="PF02167">
    <property type="entry name" value="Cytochrom_C1"/>
    <property type="match status" value="1"/>
</dbReference>
<evidence type="ECO:0000313" key="20">
    <source>
        <dbReference type="Proteomes" id="UP000252266"/>
    </source>
</evidence>
<feature type="transmembrane region" description="Helical" evidence="14">
    <location>
        <begin position="230"/>
        <end position="248"/>
    </location>
</feature>
<evidence type="ECO:0000256" key="8">
    <source>
        <dbReference type="ARBA" id="ARBA00022723"/>
    </source>
</evidence>
<comment type="similarity">
    <text evidence="2">Belongs to the cytochrome c family.</text>
</comment>
<proteinExistence type="inferred from homology"/>
<keyword evidence="6" id="KW-0679">Respiratory chain</keyword>
<feature type="binding site" description="covalent" evidence="13">
    <location>
        <position position="186"/>
    </location>
    <ligand>
        <name>heme c</name>
        <dbReference type="ChEBI" id="CHEBI:61717"/>
    </ligand>
</feature>
<dbReference type="Gene3D" id="1.20.5.100">
    <property type="entry name" value="Cytochrome c1, transmembrane anchor, C-terminal"/>
    <property type="match status" value="1"/>
</dbReference>
<accession>A0A154KQW6</accession>
<evidence type="ECO:0000256" key="11">
    <source>
        <dbReference type="ARBA" id="ARBA00023004"/>
    </source>
</evidence>
<evidence type="ECO:0000256" key="2">
    <source>
        <dbReference type="ARBA" id="ARBA00006488"/>
    </source>
</evidence>
<reference evidence="18 19" key="2">
    <citation type="submission" date="2017-08" db="EMBL/GenBank/DDBJ databases">
        <authorList>
            <person name="de Groot N.N."/>
        </authorList>
    </citation>
    <scope>NUCLEOTIDE SEQUENCE [LARGE SCALE GENOMIC DNA]</scope>
    <source>
        <strain evidence="18 19">USBA 78</strain>
    </source>
</reference>
<dbReference type="GO" id="GO:0016020">
    <property type="term" value="C:membrane"/>
    <property type="evidence" value="ECO:0007669"/>
    <property type="project" value="UniProtKB-SubCell"/>
</dbReference>
<keyword evidence="15" id="KW-0732">Signal</keyword>
<sequence length="258" mass="28337">MRKFALTAIAAAFALSAFAGTSAKAAGDAPVPEAQDWSWQGLFGTYDRAQLQRGFQVYKGICAGCHSLRFIAFRNLEGIGFNEDQIKAIAAEYDIEDGPNDDGDMFTRPGIASDYFPSPFPNDKAAAASNGGAVPPDLSLVAKARLHGPDYVYALLTGYEEEAPEGFDLAEGKHYNHYFPGHQISMAPPLYEEAVEYTDGTPMTVEQHAHDVVAFLNWTAQPELEARKAMGLKVLLFLIVLTAMLYAVKRKIWRDIEH</sequence>
<evidence type="ECO:0000256" key="4">
    <source>
        <dbReference type="ARBA" id="ARBA00022448"/>
    </source>
</evidence>
<dbReference type="AlphaFoldDB" id="A0A154KQW6"/>
<evidence type="ECO:0000313" key="18">
    <source>
        <dbReference type="EMBL" id="SOC20562.1"/>
    </source>
</evidence>
<dbReference type="EMBL" id="JPWJ01000001">
    <property type="protein sequence ID" value="RCK53067.1"/>
    <property type="molecule type" value="Genomic_DNA"/>
</dbReference>
<keyword evidence="11 13" id="KW-0408">Iron</keyword>
<feature type="signal peptide" evidence="15">
    <location>
        <begin position="1"/>
        <end position="19"/>
    </location>
</feature>
<dbReference type="FunFam" id="1.10.760.10:FF:000011">
    <property type="entry name" value="Cytochrome c1, putative"/>
    <property type="match status" value="1"/>
</dbReference>
<evidence type="ECO:0000256" key="7">
    <source>
        <dbReference type="ARBA" id="ARBA00022692"/>
    </source>
</evidence>
<dbReference type="GO" id="GO:0046872">
    <property type="term" value="F:metal ion binding"/>
    <property type="evidence" value="ECO:0007669"/>
    <property type="project" value="UniProtKB-KW"/>
</dbReference>